<evidence type="ECO:0000256" key="4">
    <source>
        <dbReference type="ARBA" id="ARBA00023136"/>
    </source>
</evidence>
<keyword evidence="4" id="KW-0472">Membrane</keyword>
<evidence type="ECO:0000313" key="6">
    <source>
        <dbReference type="EMBL" id="GLK90267.1"/>
    </source>
</evidence>
<accession>A0A9W6NGW6</accession>
<dbReference type="GO" id="GO:0097347">
    <property type="term" value="C:TAM protein secretion complex"/>
    <property type="evidence" value="ECO:0007669"/>
    <property type="project" value="TreeGrafter"/>
</dbReference>
<evidence type="ECO:0000256" key="3">
    <source>
        <dbReference type="ARBA" id="ARBA00022989"/>
    </source>
</evidence>
<gene>
    <name evidence="6" type="ORF">GCM10017655_33300</name>
</gene>
<dbReference type="GO" id="GO:0009306">
    <property type="term" value="P:protein secretion"/>
    <property type="evidence" value="ECO:0007669"/>
    <property type="project" value="InterPro"/>
</dbReference>
<evidence type="ECO:0000313" key="7">
    <source>
        <dbReference type="Proteomes" id="UP001143328"/>
    </source>
</evidence>
<dbReference type="RefSeq" id="WP_271196462.1">
    <property type="nucleotide sequence ID" value="NZ_BSFN01000010.1"/>
</dbReference>
<dbReference type="Proteomes" id="UP001143328">
    <property type="component" value="Unassembled WGS sequence"/>
</dbReference>
<dbReference type="AlphaFoldDB" id="A0A9W6NGW6"/>
<evidence type="ECO:0000259" key="5">
    <source>
        <dbReference type="Pfam" id="PF04357"/>
    </source>
</evidence>
<dbReference type="Pfam" id="PF04357">
    <property type="entry name" value="TamB"/>
    <property type="match status" value="1"/>
</dbReference>
<dbReference type="PANTHER" id="PTHR36985:SF1">
    <property type="entry name" value="TRANSLOCATION AND ASSEMBLY MODULE SUBUNIT TAMB"/>
    <property type="match status" value="1"/>
</dbReference>
<dbReference type="InterPro" id="IPR007452">
    <property type="entry name" value="TamB_C"/>
</dbReference>
<comment type="caution">
    <text evidence="6">The sequence shown here is derived from an EMBL/GenBank/DDBJ whole genome shotgun (WGS) entry which is preliminary data.</text>
</comment>
<feature type="domain" description="Translocation and assembly module TamB C-terminal" evidence="5">
    <location>
        <begin position="894"/>
        <end position="1223"/>
    </location>
</feature>
<keyword evidence="7" id="KW-1185">Reference proteome</keyword>
<keyword evidence="3" id="KW-1133">Transmembrane helix</keyword>
<keyword evidence="2" id="KW-0812">Transmembrane</keyword>
<organism evidence="6 7">
    <name type="scientific">Pseudomonas turukhanskensis</name>
    <dbReference type="NCBI Taxonomy" id="1806536"/>
    <lineage>
        <taxon>Bacteria</taxon>
        <taxon>Pseudomonadati</taxon>
        <taxon>Pseudomonadota</taxon>
        <taxon>Gammaproteobacteria</taxon>
        <taxon>Pseudomonadales</taxon>
        <taxon>Pseudomonadaceae</taxon>
        <taxon>Pseudomonas</taxon>
    </lineage>
</organism>
<proteinExistence type="predicted"/>
<reference evidence="6" key="1">
    <citation type="journal article" date="2014" name="Int. J. Syst. Evol. Microbiol.">
        <title>Complete genome sequence of Corynebacterium casei LMG S-19264T (=DSM 44701T), isolated from a smear-ripened cheese.</title>
        <authorList>
            <consortium name="US DOE Joint Genome Institute (JGI-PGF)"/>
            <person name="Walter F."/>
            <person name="Albersmeier A."/>
            <person name="Kalinowski J."/>
            <person name="Ruckert C."/>
        </authorList>
    </citation>
    <scope>NUCLEOTIDE SEQUENCE</scope>
    <source>
        <strain evidence="6">VKM B-2935</strain>
    </source>
</reference>
<reference evidence="6" key="2">
    <citation type="submission" date="2023-01" db="EMBL/GenBank/DDBJ databases">
        <authorList>
            <person name="Sun Q."/>
            <person name="Evtushenko L."/>
        </authorList>
    </citation>
    <scope>NUCLEOTIDE SEQUENCE</scope>
    <source>
        <strain evidence="6">VKM B-2935</strain>
    </source>
</reference>
<dbReference type="EMBL" id="BSFN01000010">
    <property type="protein sequence ID" value="GLK90267.1"/>
    <property type="molecule type" value="Genomic_DNA"/>
</dbReference>
<dbReference type="GO" id="GO:0005886">
    <property type="term" value="C:plasma membrane"/>
    <property type="evidence" value="ECO:0007669"/>
    <property type="project" value="InterPro"/>
</dbReference>
<name>A0A9W6NGW6_9PSED</name>
<evidence type="ECO:0000256" key="2">
    <source>
        <dbReference type="ARBA" id="ARBA00022692"/>
    </source>
</evidence>
<protein>
    <submittedName>
        <fullName evidence="6">Translocation/assembly module TamB</fullName>
    </submittedName>
</protein>
<dbReference type="PANTHER" id="PTHR36985">
    <property type="entry name" value="TRANSLOCATION AND ASSEMBLY MODULE SUBUNIT TAMB"/>
    <property type="match status" value="1"/>
</dbReference>
<sequence>MSWLKRGALAGLALLVSLVVAVALLLGTERGSRLLLAQVPGLQVQAFAGRLGSSWSADSLVWEQQGDHVALTQVQFAWSPACLLKLTLCLDQVHAQALTLQLADSTSSNDEPLTLPDLKLPLALQLGDIQLGRIVYNGGEEASQLQLVAHWGVEGLAIERLQGSSNGVVLDVHGTLDPNGQWPLQVQGSVQLPAPDSQPWSLAVDVQGELLESLAVQGQSSGYLNAHVQGSVQPLAEGVPAQATVRAEHFVAAADVPALNAIELSAAGTLDAGYQVNGRAGLAAEGGDIPLTLAGRVTASGADIQALTVQAEAEQHITLSGQLAWADSFTADAQFTWLDFPWRRLLPGVEEPAVSLQRLVGQVHYQAGSYLGHFAADLNGPAGAFSLSSPVSGDLAQVHLVSLLLQAGQGKAEGQATIGFADGIRWDSRLQLSQLNPAYWLAELPGTLGGSLRSQGQYREQLKLDADLDLNGRLRGQPAVLQVHAAGAGQRWQVDKLDVRLGDNRVQGQGSLDQRLAGQLSIAMPRLGQLWPQLSGQLSGRLDLAGSLQAPQGQLNLQGTQLAYQQQTLASLVLAAKLDGQQRGTLELTGSGIHSGDTDLGRLHLQGNGNRQQQRLSLDLDGSKLKLALAADGTLAPNFDWRGRISSGEVHSAGQQWRLQQAAPLQRLADGQLNLGAHCWQSGVASLCGDDQRLLPEPRLRWRLRDFPMQTLAQWWPADFAWQGNLNADIKLDLPASGPNGDIRLDLGSGTLRVREQGQWLDLPYDRFSLASQLRPQRIDSQLDFHGPQLGQLTLNTQLDPRPANKPLSGSFELAGLDLSLARPFVPMVERIGGHLNGSGTVSGGLLAPHINGRLIVQDGEVSGSELPVSVQGLQAEALITGERLQLTSNWHSGEAGEGSLKGTLGWAYGLDADVQLRGSRLPVVVEPYATLEVHPDLNLRLAEQQLSVKGQVQVPRGKIEIRQLPPSTVQVSEDAQVAGSHDPDARQGQAVAMDIDIRVGAPEGQPPLTFNGFGLSAELAGRLHMGDNLDTRGELNLNKGRYRAYGQRLTLRRARLLFAGPVAQPYLDVEAVRQVDSVTAGLRISGNAEQPTTTVFSEPAMSQQQALSYLVLGRPASSGAGDNNMLAEAALGLGLMGSSGVTGAMAQRLGISDFQLDTGGTGDKTSVVASGNLSEKLSLRYGVGVFEPASTIALRYALTKKVYVEAASGLASSLDIFYKRDF</sequence>
<evidence type="ECO:0000256" key="1">
    <source>
        <dbReference type="ARBA" id="ARBA00004167"/>
    </source>
</evidence>
<comment type="subcellular location">
    <subcellularLocation>
        <location evidence="1">Membrane</location>
        <topology evidence="1">Single-pass membrane protein</topology>
    </subcellularLocation>
</comment>